<proteinExistence type="predicted"/>
<evidence type="ECO:0000313" key="2">
    <source>
        <dbReference type="Proteomes" id="UP000789860"/>
    </source>
</evidence>
<feature type="non-terminal residue" evidence="1">
    <location>
        <position position="84"/>
    </location>
</feature>
<dbReference type="Proteomes" id="UP000789860">
    <property type="component" value="Unassembled WGS sequence"/>
</dbReference>
<reference evidence="1" key="1">
    <citation type="submission" date="2021-06" db="EMBL/GenBank/DDBJ databases">
        <authorList>
            <person name="Kallberg Y."/>
            <person name="Tangrot J."/>
            <person name="Rosling A."/>
        </authorList>
    </citation>
    <scope>NUCLEOTIDE SEQUENCE</scope>
    <source>
        <strain evidence="1">AU212A</strain>
    </source>
</reference>
<sequence>SNEKRDLSFNSNDLKVELENQRTTCSRRGAPSETLLKAKNCELKNNQEIVDKMDAGFEGITWATILLRNTSNILTKTLDEKIQK</sequence>
<name>A0ACA9LDR6_9GLOM</name>
<accession>A0ACA9LDR6</accession>
<gene>
    <name evidence="1" type="ORF">SCALOS_LOCUS4078</name>
</gene>
<feature type="non-terminal residue" evidence="1">
    <location>
        <position position="1"/>
    </location>
</feature>
<evidence type="ECO:0000313" key="1">
    <source>
        <dbReference type="EMBL" id="CAG8521246.1"/>
    </source>
</evidence>
<dbReference type="EMBL" id="CAJVPM010005190">
    <property type="protein sequence ID" value="CAG8521246.1"/>
    <property type="molecule type" value="Genomic_DNA"/>
</dbReference>
<organism evidence="1 2">
    <name type="scientific">Scutellospora calospora</name>
    <dbReference type="NCBI Taxonomy" id="85575"/>
    <lineage>
        <taxon>Eukaryota</taxon>
        <taxon>Fungi</taxon>
        <taxon>Fungi incertae sedis</taxon>
        <taxon>Mucoromycota</taxon>
        <taxon>Glomeromycotina</taxon>
        <taxon>Glomeromycetes</taxon>
        <taxon>Diversisporales</taxon>
        <taxon>Gigasporaceae</taxon>
        <taxon>Scutellospora</taxon>
    </lineage>
</organism>
<comment type="caution">
    <text evidence="1">The sequence shown here is derived from an EMBL/GenBank/DDBJ whole genome shotgun (WGS) entry which is preliminary data.</text>
</comment>
<keyword evidence="2" id="KW-1185">Reference proteome</keyword>
<protein>
    <submittedName>
        <fullName evidence="1">3099_t:CDS:1</fullName>
    </submittedName>
</protein>